<dbReference type="RefSeq" id="XP_038730550.1">
    <property type="nucleotide sequence ID" value="XM_038878870.1"/>
</dbReference>
<dbReference type="PANTHER" id="PTHR24148:SF64">
    <property type="entry name" value="HETEROKARYON INCOMPATIBILITY DOMAIN-CONTAINING PROTEIN"/>
    <property type="match status" value="1"/>
</dbReference>
<dbReference type="GeneID" id="62151944"/>
<dbReference type="EMBL" id="RCSW01000017">
    <property type="protein sequence ID" value="KAF7935449.1"/>
    <property type="molecule type" value="Genomic_DNA"/>
</dbReference>
<comment type="caution">
    <text evidence="1">The sequence shown here is derived from an EMBL/GenBank/DDBJ whole genome shotgun (WGS) entry which is preliminary data.</text>
</comment>
<keyword evidence="2" id="KW-1185">Reference proteome</keyword>
<accession>A0A9P5I9W8</accession>
<protein>
    <recommendedName>
        <fullName evidence="3">Heterokaryon incompatibility domain-containing protein</fullName>
    </recommendedName>
</protein>
<evidence type="ECO:0000313" key="1">
    <source>
        <dbReference type="EMBL" id="KAF7935449.1"/>
    </source>
</evidence>
<organism evidence="1 2">
    <name type="scientific">Botrytis byssoidea</name>
    <dbReference type="NCBI Taxonomy" id="139641"/>
    <lineage>
        <taxon>Eukaryota</taxon>
        <taxon>Fungi</taxon>
        <taxon>Dikarya</taxon>
        <taxon>Ascomycota</taxon>
        <taxon>Pezizomycotina</taxon>
        <taxon>Leotiomycetes</taxon>
        <taxon>Helotiales</taxon>
        <taxon>Sclerotiniaceae</taxon>
        <taxon>Botrytis</taxon>
    </lineage>
</organism>
<gene>
    <name evidence="1" type="ORF">EAE97_008356</name>
</gene>
<dbReference type="AlphaFoldDB" id="A0A9P5I9W8"/>
<evidence type="ECO:0008006" key="3">
    <source>
        <dbReference type="Google" id="ProtNLM"/>
    </source>
</evidence>
<dbReference type="PANTHER" id="PTHR24148">
    <property type="entry name" value="ANKYRIN REPEAT DOMAIN-CONTAINING PROTEIN 39 HOMOLOG-RELATED"/>
    <property type="match status" value="1"/>
</dbReference>
<proteinExistence type="predicted"/>
<dbReference type="InterPro" id="IPR052895">
    <property type="entry name" value="HetReg/Transcr_Mod"/>
</dbReference>
<name>A0A9P5I9W8_9HELO</name>
<evidence type="ECO:0000313" key="2">
    <source>
        <dbReference type="Proteomes" id="UP000710849"/>
    </source>
</evidence>
<reference evidence="1 2" key="1">
    <citation type="journal article" date="2020" name="Genome Biol. Evol.">
        <title>Comparative genomics of Sclerotiniaceae.</title>
        <authorList>
            <person name="Valero Jimenez C.A."/>
            <person name="Steentjes M."/>
            <person name="Scholten O.E."/>
            <person name="Van Kan J.A.L."/>
        </authorList>
    </citation>
    <scope>NUCLEOTIDE SEQUENCE [LARGE SCALE GENOMIC DNA]</scope>
    <source>
        <strain evidence="1 2">MUCL 94</strain>
    </source>
</reference>
<sequence length="381" mass="43472">MIVVVSTSTSYFGAGYDNLIKNRLESFYWERLEYQKSLGNDGKSPLPLCAPSHIPEDGKRLNLLDLLVTKRGCMASDSRDMIYALSGIAKRPKGTQPFAISYEKSPRQVYSDVVNYLIETDKNYDVLSHAEQYSNHVYHTVPSWMPSWAPDWTTRAKYKQKIVDWVEPLDKSKSAVSNSAYLEDQGVLACVGYKIGLINLITDSPRDIQHSDEGRVGRILWNEWKDTKLPSTVLELFNRLHPLIYSRRYAETLGGTCCLVPVGTQTGDIVCQFIGSSLPYILRPIPSTNMKSGKGWRSWKTLLHLSRWWNNPRAPRQELPIKYLDAKISTILESKISGYRTLEIGHYNFVGECFVDGLMSNENSQTHQRQHPQEKTVFAMH</sequence>
<dbReference type="Proteomes" id="UP000710849">
    <property type="component" value="Unassembled WGS sequence"/>
</dbReference>